<dbReference type="PIRSF" id="PIRSF006865">
    <property type="entry name" value="Prot_inh_ecotin"/>
    <property type="match status" value="1"/>
</dbReference>
<name>A0ABS8CRI8_9RHOB</name>
<dbReference type="NCBIfam" id="NF002987">
    <property type="entry name" value="PRK03719.1"/>
    <property type="match status" value="1"/>
</dbReference>
<organism evidence="3 4">
    <name type="scientific">Pseudogemmobacter faecipullorum</name>
    <dbReference type="NCBI Taxonomy" id="2755041"/>
    <lineage>
        <taxon>Bacteria</taxon>
        <taxon>Pseudomonadati</taxon>
        <taxon>Pseudomonadota</taxon>
        <taxon>Alphaproteobacteria</taxon>
        <taxon>Rhodobacterales</taxon>
        <taxon>Paracoccaceae</taxon>
        <taxon>Pseudogemmobacter</taxon>
    </lineage>
</organism>
<sequence>MTHKALASVLALMLAAGAAQAQTAAANATETGASTVDTSIFPAAKKGMVQHVLTLPAAENEGNLIAEIVVGRTMEVDCNQVMIGAELETEDLKGWGYTYFEVEDISEPASTMMGCPDDTRTEKLVTFNFGNDAFKRYNSRMPLVIYAPEGLTVGYRIWATDGELHQAAPAAQ</sequence>
<dbReference type="Proteomes" id="UP001198571">
    <property type="component" value="Unassembled WGS sequence"/>
</dbReference>
<dbReference type="PANTHER" id="PTHR35890">
    <property type="match status" value="1"/>
</dbReference>
<dbReference type="InterPro" id="IPR005658">
    <property type="entry name" value="Prot_inh_ecotin"/>
</dbReference>
<dbReference type="InterPro" id="IPR036198">
    <property type="entry name" value="Ecotin_sf"/>
</dbReference>
<evidence type="ECO:0000313" key="3">
    <source>
        <dbReference type="EMBL" id="MCB5412012.1"/>
    </source>
</evidence>
<dbReference type="PANTHER" id="PTHR35890:SF3">
    <property type="entry name" value="ECOTIN"/>
    <property type="match status" value="1"/>
</dbReference>
<comment type="caution">
    <text evidence="3">The sequence shown here is derived from an EMBL/GenBank/DDBJ whole genome shotgun (WGS) entry which is preliminary data.</text>
</comment>
<dbReference type="EMBL" id="JACDXX010000025">
    <property type="protein sequence ID" value="MCB5412012.1"/>
    <property type="molecule type" value="Genomic_DNA"/>
</dbReference>
<dbReference type="Pfam" id="PF03974">
    <property type="entry name" value="Ecotin"/>
    <property type="match status" value="1"/>
</dbReference>
<comment type="similarity">
    <text evidence="1">Belongs to the protease inhibitor I11 (ecotin) family.</text>
</comment>
<dbReference type="SUPFAM" id="SSF49772">
    <property type="entry name" value="Ecotin, trypsin inhibitor"/>
    <property type="match status" value="1"/>
</dbReference>
<keyword evidence="2" id="KW-0732">Signal</keyword>
<keyword evidence="3" id="KW-0646">Protease inhibitor</keyword>
<feature type="chain" id="PRO_5046072868" evidence="2">
    <location>
        <begin position="22"/>
        <end position="172"/>
    </location>
</feature>
<evidence type="ECO:0000256" key="2">
    <source>
        <dbReference type="SAM" id="SignalP"/>
    </source>
</evidence>
<dbReference type="RefSeq" id="WP_226937442.1">
    <property type="nucleotide sequence ID" value="NZ_JACDXX010000025.1"/>
</dbReference>
<proteinExistence type="inferred from homology"/>
<dbReference type="Gene3D" id="2.60.40.550">
    <property type="entry name" value="Ecotin"/>
    <property type="match status" value="1"/>
</dbReference>
<evidence type="ECO:0000313" key="4">
    <source>
        <dbReference type="Proteomes" id="UP001198571"/>
    </source>
</evidence>
<reference evidence="3 4" key="1">
    <citation type="submission" date="2020-07" db="EMBL/GenBank/DDBJ databases">
        <title>Pseudogemmobacter sp. nov., isolated from poultry manure in Taiwan.</title>
        <authorList>
            <person name="Lin S.-Y."/>
            <person name="Tang Y.-S."/>
            <person name="Young C.-C."/>
        </authorList>
    </citation>
    <scope>NUCLEOTIDE SEQUENCE [LARGE SCALE GENOMIC DNA]</scope>
    <source>
        <strain evidence="3 4">CC-YST710</strain>
    </source>
</reference>
<gene>
    <name evidence="3" type="primary">eco</name>
    <name evidence="3" type="ORF">H0485_18660</name>
</gene>
<keyword evidence="3" id="KW-0722">Serine protease inhibitor</keyword>
<accession>A0ABS8CRI8</accession>
<evidence type="ECO:0000256" key="1">
    <source>
        <dbReference type="ARBA" id="ARBA00010558"/>
    </source>
</evidence>
<feature type="signal peptide" evidence="2">
    <location>
        <begin position="1"/>
        <end position="21"/>
    </location>
</feature>
<keyword evidence="4" id="KW-1185">Reference proteome</keyword>
<protein>
    <submittedName>
        <fullName evidence="3">Serine protease inhibitor ecotin</fullName>
    </submittedName>
</protein>
<dbReference type="GO" id="GO:0004867">
    <property type="term" value="F:serine-type endopeptidase inhibitor activity"/>
    <property type="evidence" value="ECO:0007669"/>
    <property type="project" value="UniProtKB-KW"/>
</dbReference>